<evidence type="ECO:0000259" key="10">
    <source>
        <dbReference type="PROSITE" id="PS50157"/>
    </source>
</evidence>
<evidence type="ECO:0000256" key="7">
    <source>
        <dbReference type="ARBA" id="ARBA00023163"/>
    </source>
</evidence>
<protein>
    <recommendedName>
        <fullName evidence="10">C2H2-type domain-containing protein</fullName>
    </recommendedName>
</protein>
<dbReference type="InterPro" id="IPR013087">
    <property type="entry name" value="Znf_C2H2_type"/>
</dbReference>
<keyword evidence="4 9" id="KW-0863">Zinc-finger</keyword>
<keyword evidence="8" id="KW-0539">Nucleus</keyword>
<gene>
    <name evidence="11" type="ORF">LSH36_63g05019</name>
</gene>
<reference evidence="11" key="1">
    <citation type="journal article" date="2023" name="Mol. Biol. Evol.">
        <title>Third-Generation Sequencing Reveals the Adaptive Role of the Epigenome in Three Deep-Sea Polychaetes.</title>
        <authorList>
            <person name="Perez M."/>
            <person name="Aroh O."/>
            <person name="Sun Y."/>
            <person name="Lan Y."/>
            <person name="Juniper S.K."/>
            <person name="Young C.R."/>
            <person name="Angers B."/>
            <person name="Qian P.Y."/>
        </authorList>
    </citation>
    <scope>NUCLEOTIDE SEQUENCE</scope>
    <source>
        <strain evidence="11">P08H-3</strain>
    </source>
</reference>
<evidence type="ECO:0000313" key="11">
    <source>
        <dbReference type="EMBL" id="KAK2164452.1"/>
    </source>
</evidence>
<dbReference type="FunFam" id="3.30.160.60:FF:000761">
    <property type="entry name" value="Zinc finger protein 449"/>
    <property type="match status" value="1"/>
</dbReference>
<dbReference type="Pfam" id="PF00096">
    <property type="entry name" value="zf-C2H2"/>
    <property type="match status" value="1"/>
</dbReference>
<dbReference type="PROSITE" id="PS50157">
    <property type="entry name" value="ZINC_FINGER_C2H2_2"/>
    <property type="match status" value="1"/>
</dbReference>
<keyword evidence="2" id="KW-0479">Metal-binding</keyword>
<evidence type="ECO:0000256" key="2">
    <source>
        <dbReference type="ARBA" id="ARBA00022723"/>
    </source>
</evidence>
<evidence type="ECO:0000256" key="1">
    <source>
        <dbReference type="ARBA" id="ARBA00006991"/>
    </source>
</evidence>
<dbReference type="GO" id="GO:0008270">
    <property type="term" value="F:zinc ion binding"/>
    <property type="evidence" value="ECO:0007669"/>
    <property type="project" value="UniProtKB-KW"/>
</dbReference>
<evidence type="ECO:0000256" key="5">
    <source>
        <dbReference type="ARBA" id="ARBA00022833"/>
    </source>
</evidence>
<evidence type="ECO:0000256" key="9">
    <source>
        <dbReference type="PROSITE-ProRule" id="PRU00042"/>
    </source>
</evidence>
<feature type="domain" description="C2H2-type" evidence="10">
    <location>
        <begin position="9"/>
        <end position="33"/>
    </location>
</feature>
<keyword evidence="6" id="KW-0805">Transcription regulation</keyword>
<evidence type="ECO:0000256" key="3">
    <source>
        <dbReference type="ARBA" id="ARBA00022737"/>
    </source>
</evidence>
<keyword evidence="5" id="KW-0862">Zinc</keyword>
<dbReference type="PROSITE" id="PS00028">
    <property type="entry name" value="ZINC_FINGER_C2H2_1"/>
    <property type="match status" value="1"/>
</dbReference>
<dbReference type="EMBL" id="JAODUP010000063">
    <property type="protein sequence ID" value="KAK2164452.1"/>
    <property type="molecule type" value="Genomic_DNA"/>
</dbReference>
<evidence type="ECO:0000256" key="4">
    <source>
        <dbReference type="ARBA" id="ARBA00022771"/>
    </source>
</evidence>
<name>A0AAD9NBR7_9ANNE</name>
<keyword evidence="12" id="KW-1185">Reference proteome</keyword>
<dbReference type="AlphaFoldDB" id="A0AAD9NBR7"/>
<evidence type="ECO:0000313" key="12">
    <source>
        <dbReference type="Proteomes" id="UP001208570"/>
    </source>
</evidence>
<keyword evidence="7" id="KW-0804">Transcription</keyword>
<evidence type="ECO:0000256" key="8">
    <source>
        <dbReference type="ARBA" id="ARBA00023242"/>
    </source>
</evidence>
<accession>A0AAD9NBR7</accession>
<dbReference type="SUPFAM" id="SSF57667">
    <property type="entry name" value="beta-beta-alpha zinc fingers"/>
    <property type="match status" value="1"/>
</dbReference>
<proteinExistence type="inferred from homology"/>
<evidence type="ECO:0000256" key="6">
    <source>
        <dbReference type="ARBA" id="ARBA00023015"/>
    </source>
</evidence>
<organism evidence="11 12">
    <name type="scientific">Paralvinella palmiformis</name>
    <dbReference type="NCBI Taxonomy" id="53620"/>
    <lineage>
        <taxon>Eukaryota</taxon>
        <taxon>Metazoa</taxon>
        <taxon>Spiralia</taxon>
        <taxon>Lophotrochozoa</taxon>
        <taxon>Annelida</taxon>
        <taxon>Polychaeta</taxon>
        <taxon>Sedentaria</taxon>
        <taxon>Canalipalpata</taxon>
        <taxon>Terebellida</taxon>
        <taxon>Terebelliformia</taxon>
        <taxon>Alvinellidae</taxon>
        <taxon>Paralvinella</taxon>
    </lineage>
</organism>
<keyword evidence="3" id="KW-0677">Repeat</keyword>
<dbReference type="Proteomes" id="UP001208570">
    <property type="component" value="Unassembled WGS sequence"/>
</dbReference>
<dbReference type="Gene3D" id="3.30.160.60">
    <property type="entry name" value="Classic Zinc Finger"/>
    <property type="match status" value="1"/>
</dbReference>
<comment type="similarity">
    <text evidence="1">Belongs to the krueppel C2H2-type zinc-finger protein family.</text>
</comment>
<sequence>MTMHTGQTIACQKCGKHFSYKSNLKKHMRKHQD</sequence>
<comment type="caution">
    <text evidence="11">The sequence shown here is derived from an EMBL/GenBank/DDBJ whole genome shotgun (WGS) entry which is preliminary data.</text>
</comment>
<dbReference type="InterPro" id="IPR036236">
    <property type="entry name" value="Znf_C2H2_sf"/>
</dbReference>
<dbReference type="SMART" id="SM00355">
    <property type="entry name" value="ZnF_C2H2"/>
    <property type="match status" value="1"/>
</dbReference>